<keyword evidence="5 14" id="KW-0418">Kinase</keyword>
<evidence type="ECO:0000256" key="4">
    <source>
        <dbReference type="ARBA" id="ARBA00022679"/>
    </source>
</evidence>
<dbReference type="SUPFAM" id="SSF55874">
    <property type="entry name" value="ATPase domain of HSP90 chaperone/DNA topoisomerase II/histidine kinase"/>
    <property type="match status" value="1"/>
</dbReference>
<evidence type="ECO:0000259" key="13">
    <source>
        <dbReference type="PROSITE" id="PS50894"/>
    </source>
</evidence>
<dbReference type="PRINTS" id="PR00344">
    <property type="entry name" value="BCTRLSENSOR"/>
</dbReference>
<dbReference type="CDD" id="cd00088">
    <property type="entry name" value="HPT"/>
    <property type="match status" value="1"/>
</dbReference>
<dbReference type="SUPFAM" id="SSF52172">
    <property type="entry name" value="CheY-like"/>
    <property type="match status" value="1"/>
</dbReference>
<dbReference type="GO" id="GO:0004673">
    <property type="term" value="F:protein histidine kinase activity"/>
    <property type="evidence" value="ECO:0007669"/>
    <property type="project" value="UniProtKB-EC"/>
</dbReference>
<dbReference type="SUPFAM" id="SSF50341">
    <property type="entry name" value="CheW-like"/>
    <property type="match status" value="1"/>
</dbReference>
<dbReference type="EC" id="2.7.13.3" evidence="2"/>
<keyword evidence="9" id="KW-0175">Coiled coil</keyword>
<keyword evidence="15" id="KW-1185">Reference proteome</keyword>
<feature type="modified residue" description="Phosphohistidine" evidence="7">
    <location>
        <position position="50"/>
    </location>
</feature>
<dbReference type="SMART" id="SM00073">
    <property type="entry name" value="HPT"/>
    <property type="match status" value="1"/>
</dbReference>
<feature type="domain" description="Response regulatory" evidence="11">
    <location>
        <begin position="1065"/>
        <end position="1182"/>
    </location>
</feature>
<evidence type="ECO:0000256" key="3">
    <source>
        <dbReference type="ARBA" id="ARBA00022553"/>
    </source>
</evidence>
<protein>
    <recommendedName>
        <fullName evidence="2">histidine kinase</fullName>
        <ecNumber evidence="2">2.7.13.3</ecNumber>
    </recommendedName>
</protein>
<organism evidence="14 15">
    <name type="scientific">Tolypothrix tenuis PCC 7101</name>
    <dbReference type="NCBI Taxonomy" id="231146"/>
    <lineage>
        <taxon>Bacteria</taxon>
        <taxon>Bacillati</taxon>
        <taxon>Cyanobacteriota</taxon>
        <taxon>Cyanophyceae</taxon>
        <taxon>Nostocales</taxon>
        <taxon>Tolypothrichaceae</taxon>
        <taxon>Tolypothrix</taxon>
    </lineage>
</organism>
<sequence>MTTDNDIREQGYIYFLAEAPELLQIIEQEIYTLSENFSTAKVHELMRATHTIKGGAANVGLEGIQTIAHSLEDVFNALYNPNVIIDSQLQTLILQGYECLNLALTAELTGCDINTEELLERAASVFVHLQEKLGDAFGGEAHIPTSEELGFDIVQSIFEVGVQQRIESITEALNSNIDSTEIANLLREQAEIFIGLAESLNLPGFGAIAQTILAALTANPDQAYRIAEAALANLQQAQAAVLAGDRTSGGEPSLALQSLANLATHELNTVNNLSIDHNDLQTQIKQLYKFLITSGNLKKQPLTPAQAKFYIQVIRYIFGWFNHYRQIPQEDLSLSLLVAPEDEDLLTYIEHWLSQFLDFIQEAEDSQSLHLYRQGVIFTIILAVVRFYDSEQPVNGDTSIVSTLQQQIGKLAQVYKKYPPVTNQEKNWLDSPKLQQLLVFKEIAPPTTEADNLLEKIWGGEVSLNSTYEIVETSESPEITQPVPETATITSLAVPEPVVANIKTAAVDIHQEIEDKISANVQKNSRQHSFVRVDTDGLQRLNYLAGELLIKQKQRMLQDEQVRDIIDQLVQRLNKQQSILIQLGDLPLQMQTAVLQHQQNFSPVKFDALEMDVYTEFQMTLHEAMEEALQLQEITESLDLLLTQANQLSEKKQRLTLNIIDNLVEARMSPLGNIMNRFPQMVKKMGNVYAKLVDFKVSGTDVLVDKAIAEKLYDPLLHLVRNAFDHGIETPQVRQSLGKPEQAVIEISAYHQGSQTVIEVRDDGQGINLEKIRQKAVEVNLFTDVYNPTESEILDLMFAPGFSTAEQVSEISGRGMGLDIVRLQLHALNGSISVKSFPNQGTKFILKVPFSMTTDKLMLVQADGIFYALLLDNLEKILIPSEQQIKEFDGRKVLYYNTDQEQRMVSLSRISDLMYYHGPLLNNVNLNNSQTAYDTGITQEPVLLLRHNQEMFGLEVDQIIGEQELVIRPLGNAIAPPKYIYGCSSLANGTLILVIDPTLLLESYEMQATLESSAPSTTYLANKAALSLSSVNTNSTPLLAASPVSHTTPTQVSQVTLVNPKSSAVLLVVDDAISLRQTISLTLQKSGYQILQAQNGVEALEQLQRHPEIKVVISDLEMPRMNGFELLSNIRQSPNLSDLPIVILTSRSAEKHRQLAQALGATAYLTKPYLEETLISIVEDLSNKSQDKSNNLMMSK</sequence>
<dbReference type="Pfam" id="PF01627">
    <property type="entry name" value="Hpt"/>
    <property type="match status" value="1"/>
</dbReference>
<evidence type="ECO:0000256" key="1">
    <source>
        <dbReference type="ARBA" id="ARBA00000085"/>
    </source>
</evidence>
<dbReference type="Pfam" id="PF00072">
    <property type="entry name" value="Response_reg"/>
    <property type="match status" value="1"/>
</dbReference>
<feature type="domain" description="Histidine kinase" evidence="10">
    <location>
        <begin position="619"/>
        <end position="852"/>
    </location>
</feature>
<dbReference type="InterPro" id="IPR004358">
    <property type="entry name" value="Sig_transdc_His_kin-like_C"/>
</dbReference>
<dbReference type="InterPro" id="IPR008207">
    <property type="entry name" value="Sig_transdc_His_kin_Hpt_dom"/>
</dbReference>
<dbReference type="PROSITE" id="PS50109">
    <property type="entry name" value="HIS_KIN"/>
    <property type="match status" value="1"/>
</dbReference>
<evidence type="ECO:0000256" key="7">
    <source>
        <dbReference type="PROSITE-ProRule" id="PRU00110"/>
    </source>
</evidence>
<dbReference type="KEGG" id="ttq:NIES37_17050"/>
<dbReference type="InterPro" id="IPR002545">
    <property type="entry name" value="CheW-lke_dom"/>
</dbReference>
<evidence type="ECO:0000256" key="8">
    <source>
        <dbReference type="PROSITE-ProRule" id="PRU00169"/>
    </source>
</evidence>
<dbReference type="InterPro" id="IPR036061">
    <property type="entry name" value="CheW-like_dom_sf"/>
</dbReference>
<dbReference type="Gene3D" id="2.30.30.40">
    <property type="entry name" value="SH3 Domains"/>
    <property type="match status" value="1"/>
</dbReference>
<dbReference type="GO" id="GO:0006935">
    <property type="term" value="P:chemotaxis"/>
    <property type="evidence" value="ECO:0007669"/>
    <property type="project" value="InterPro"/>
</dbReference>
<reference evidence="14 15" key="1">
    <citation type="submission" date="2017-06" db="EMBL/GenBank/DDBJ databases">
        <title>Genome sequencing of cyanobaciteial culture collection at National Institute for Environmental Studies (NIES).</title>
        <authorList>
            <person name="Hirose Y."/>
            <person name="Shimura Y."/>
            <person name="Fujisawa T."/>
            <person name="Nakamura Y."/>
            <person name="Kawachi M."/>
        </authorList>
    </citation>
    <scope>NUCLEOTIDE SEQUENCE [LARGE SCALE GENOMIC DNA]</scope>
    <source>
        <strain evidence="14 15">NIES-37</strain>
    </source>
</reference>
<dbReference type="InterPro" id="IPR001789">
    <property type="entry name" value="Sig_transdc_resp-reg_receiver"/>
</dbReference>
<dbReference type="PROSITE" id="PS50851">
    <property type="entry name" value="CHEW"/>
    <property type="match status" value="1"/>
</dbReference>
<feature type="modified residue" description="4-aspartylphosphate" evidence="8">
    <location>
        <position position="1115"/>
    </location>
</feature>
<evidence type="ECO:0000259" key="12">
    <source>
        <dbReference type="PROSITE" id="PS50851"/>
    </source>
</evidence>
<dbReference type="InterPro" id="IPR036641">
    <property type="entry name" value="HPT_dom_sf"/>
</dbReference>
<evidence type="ECO:0000259" key="10">
    <source>
        <dbReference type="PROSITE" id="PS50109"/>
    </source>
</evidence>
<feature type="domain" description="CheW-like" evidence="12">
    <location>
        <begin position="854"/>
        <end position="1006"/>
    </location>
</feature>
<dbReference type="InterPro" id="IPR036890">
    <property type="entry name" value="HATPase_C_sf"/>
</dbReference>
<dbReference type="SUPFAM" id="SSF47226">
    <property type="entry name" value="Histidine-containing phosphotransfer domain, HPT domain"/>
    <property type="match status" value="1"/>
</dbReference>
<feature type="coiled-coil region" evidence="9">
    <location>
        <begin position="631"/>
        <end position="658"/>
    </location>
</feature>
<evidence type="ECO:0000256" key="6">
    <source>
        <dbReference type="ARBA" id="ARBA00023012"/>
    </source>
</evidence>
<dbReference type="SMART" id="SM00448">
    <property type="entry name" value="REC"/>
    <property type="match status" value="1"/>
</dbReference>
<keyword evidence="4" id="KW-0808">Transferase</keyword>
<evidence type="ECO:0000256" key="9">
    <source>
        <dbReference type="SAM" id="Coils"/>
    </source>
</evidence>
<evidence type="ECO:0000256" key="2">
    <source>
        <dbReference type="ARBA" id="ARBA00012438"/>
    </source>
</evidence>
<dbReference type="InterPro" id="IPR011006">
    <property type="entry name" value="CheY-like_superfamily"/>
</dbReference>
<proteinExistence type="predicted"/>
<dbReference type="PROSITE" id="PS50894">
    <property type="entry name" value="HPT"/>
    <property type="match status" value="1"/>
</dbReference>
<evidence type="ECO:0000256" key="5">
    <source>
        <dbReference type="ARBA" id="ARBA00022777"/>
    </source>
</evidence>
<dbReference type="AlphaFoldDB" id="A0A1Z4MWG0"/>
<keyword evidence="6" id="KW-0902">Two-component regulatory system</keyword>
<dbReference type="GO" id="GO:0000160">
    <property type="term" value="P:phosphorelay signal transduction system"/>
    <property type="evidence" value="ECO:0007669"/>
    <property type="project" value="UniProtKB-KW"/>
</dbReference>
<dbReference type="InterPro" id="IPR005467">
    <property type="entry name" value="His_kinase_dom"/>
</dbReference>
<comment type="catalytic activity">
    <reaction evidence="1">
        <text>ATP + protein L-histidine = ADP + protein N-phospho-L-histidine.</text>
        <dbReference type="EC" id="2.7.13.3"/>
    </reaction>
</comment>
<dbReference type="EMBL" id="AP018248">
    <property type="protein sequence ID" value="BAY97760.1"/>
    <property type="molecule type" value="Genomic_DNA"/>
</dbReference>
<dbReference type="FunFam" id="3.30.565.10:FF:000016">
    <property type="entry name" value="Chemotaxis protein CheA, putative"/>
    <property type="match status" value="1"/>
</dbReference>
<dbReference type="PROSITE" id="PS50110">
    <property type="entry name" value="RESPONSE_REGULATORY"/>
    <property type="match status" value="1"/>
</dbReference>
<dbReference type="SMART" id="SM00387">
    <property type="entry name" value="HATPase_c"/>
    <property type="match status" value="1"/>
</dbReference>
<dbReference type="CDD" id="cd16916">
    <property type="entry name" value="HATPase_CheA-like"/>
    <property type="match status" value="1"/>
</dbReference>
<dbReference type="Proteomes" id="UP000218785">
    <property type="component" value="Chromosome"/>
</dbReference>
<dbReference type="PANTHER" id="PTHR43395:SF1">
    <property type="entry name" value="CHEMOTAXIS PROTEIN CHEA"/>
    <property type="match status" value="1"/>
</dbReference>
<dbReference type="Gene3D" id="3.40.50.2300">
    <property type="match status" value="1"/>
</dbReference>
<dbReference type="Gene3D" id="1.20.120.160">
    <property type="entry name" value="HPT domain"/>
    <property type="match status" value="1"/>
</dbReference>
<evidence type="ECO:0000313" key="15">
    <source>
        <dbReference type="Proteomes" id="UP000218785"/>
    </source>
</evidence>
<evidence type="ECO:0000313" key="14">
    <source>
        <dbReference type="EMBL" id="BAY97760.1"/>
    </source>
</evidence>
<dbReference type="PANTHER" id="PTHR43395">
    <property type="entry name" value="SENSOR HISTIDINE KINASE CHEA"/>
    <property type="match status" value="1"/>
</dbReference>
<dbReference type="RefSeq" id="WP_096574759.1">
    <property type="nucleotide sequence ID" value="NZ_CAWNJS010000001.1"/>
</dbReference>
<feature type="domain" description="HPt" evidence="13">
    <location>
        <begin position="4"/>
        <end position="107"/>
    </location>
</feature>
<dbReference type="Gene3D" id="3.30.565.10">
    <property type="entry name" value="Histidine kinase-like ATPase, C-terminal domain"/>
    <property type="match status" value="1"/>
</dbReference>
<dbReference type="Pfam" id="PF01584">
    <property type="entry name" value="CheW"/>
    <property type="match status" value="1"/>
</dbReference>
<dbReference type="Pfam" id="PF02518">
    <property type="entry name" value="HATPase_c"/>
    <property type="match status" value="1"/>
</dbReference>
<evidence type="ECO:0000259" key="11">
    <source>
        <dbReference type="PROSITE" id="PS50110"/>
    </source>
</evidence>
<keyword evidence="3 8" id="KW-0597">Phosphoprotein</keyword>
<name>A0A1Z4MWG0_9CYAN</name>
<dbReference type="InterPro" id="IPR051315">
    <property type="entry name" value="Bact_Chemotaxis_CheA"/>
</dbReference>
<accession>A0A1Z4MWG0</accession>
<dbReference type="SMART" id="SM00260">
    <property type="entry name" value="CheW"/>
    <property type="match status" value="1"/>
</dbReference>
<dbReference type="InterPro" id="IPR003594">
    <property type="entry name" value="HATPase_dom"/>
</dbReference>
<gene>
    <name evidence="14" type="ORF">NIES37_17050</name>
</gene>